<reference evidence="8" key="1">
    <citation type="journal article" date="2019" name="Int. J. Syst. Evol. Microbiol.">
        <title>The Global Catalogue of Microorganisms (GCM) 10K type strain sequencing project: providing services to taxonomists for standard genome sequencing and annotation.</title>
        <authorList>
            <consortium name="The Broad Institute Genomics Platform"/>
            <consortium name="The Broad Institute Genome Sequencing Center for Infectious Disease"/>
            <person name="Wu L."/>
            <person name="Ma J."/>
        </authorList>
    </citation>
    <scope>NUCLEOTIDE SEQUENCE [LARGE SCALE GENOMIC DNA]</scope>
    <source>
        <strain evidence="8">CGMCC 1.16060</strain>
    </source>
</reference>
<protein>
    <recommendedName>
        <fullName evidence="6">OmpA-like domain-containing protein</fullName>
    </recommendedName>
</protein>
<dbReference type="PRINTS" id="PR01021">
    <property type="entry name" value="OMPADOMAIN"/>
</dbReference>
<evidence type="ECO:0000256" key="5">
    <source>
        <dbReference type="SAM" id="SignalP"/>
    </source>
</evidence>
<evidence type="ECO:0000256" key="4">
    <source>
        <dbReference type="PROSITE-ProRule" id="PRU00473"/>
    </source>
</evidence>
<dbReference type="Proteomes" id="UP000655016">
    <property type="component" value="Unassembled WGS sequence"/>
</dbReference>
<gene>
    <name evidence="7" type="ORF">GCM10011518_31180</name>
</gene>
<dbReference type="EMBL" id="BMKP01000007">
    <property type="protein sequence ID" value="GGF19613.1"/>
    <property type="molecule type" value="Genomic_DNA"/>
</dbReference>
<dbReference type="InterPro" id="IPR050330">
    <property type="entry name" value="Bact_OuterMem_StrucFunc"/>
</dbReference>
<feature type="domain" description="OmpA-like" evidence="6">
    <location>
        <begin position="302"/>
        <end position="416"/>
    </location>
</feature>
<dbReference type="InterPro" id="IPR006664">
    <property type="entry name" value="OMP_bac"/>
</dbReference>
<evidence type="ECO:0000313" key="8">
    <source>
        <dbReference type="Proteomes" id="UP000655016"/>
    </source>
</evidence>
<feature type="signal peptide" evidence="5">
    <location>
        <begin position="1"/>
        <end position="19"/>
    </location>
</feature>
<name>A0ABQ1UJI0_9FLAO</name>
<dbReference type="InterPro" id="IPR028974">
    <property type="entry name" value="TSP_type-3_rpt"/>
</dbReference>
<keyword evidence="8" id="KW-1185">Reference proteome</keyword>
<evidence type="ECO:0000259" key="6">
    <source>
        <dbReference type="PROSITE" id="PS51123"/>
    </source>
</evidence>
<dbReference type="SUPFAM" id="SSF103647">
    <property type="entry name" value="TSP type-3 repeat"/>
    <property type="match status" value="1"/>
</dbReference>
<organism evidence="7 8">
    <name type="scientific">Flavobacterium limi</name>
    <dbReference type="NCBI Taxonomy" id="2045105"/>
    <lineage>
        <taxon>Bacteria</taxon>
        <taxon>Pseudomonadati</taxon>
        <taxon>Bacteroidota</taxon>
        <taxon>Flavobacteriia</taxon>
        <taxon>Flavobacteriales</taxon>
        <taxon>Flavobacteriaceae</taxon>
        <taxon>Flavobacterium</taxon>
    </lineage>
</organism>
<dbReference type="SUPFAM" id="SSF103088">
    <property type="entry name" value="OmpA-like"/>
    <property type="match status" value="1"/>
</dbReference>
<proteinExistence type="predicted"/>
<dbReference type="Gene3D" id="3.30.1330.60">
    <property type="entry name" value="OmpA-like domain"/>
    <property type="match status" value="1"/>
</dbReference>
<keyword evidence="2 4" id="KW-0472">Membrane</keyword>
<evidence type="ECO:0000313" key="7">
    <source>
        <dbReference type="EMBL" id="GGF19613.1"/>
    </source>
</evidence>
<evidence type="ECO:0000256" key="3">
    <source>
        <dbReference type="ARBA" id="ARBA00023237"/>
    </source>
</evidence>
<feature type="chain" id="PRO_5047362015" description="OmpA-like domain-containing protein" evidence="5">
    <location>
        <begin position="20"/>
        <end position="416"/>
    </location>
</feature>
<dbReference type="PANTHER" id="PTHR30329:SF21">
    <property type="entry name" value="LIPOPROTEIN YIAD-RELATED"/>
    <property type="match status" value="1"/>
</dbReference>
<sequence>MKKIILLLVLLVTVVTTNAQTNTVESLTDGNYNKWSVELAGGFNKPQKPMKYFTAPINPFVVDLGVRYMLNNKFGLKADLGYNSFQEDKNSPSFDTRYYRFDVQGVANLGRIMNFETWTNTIGLLAHTGIGAAYFEDKNSSLDDNMLNFIIGITGQVKLSNKLVLTGDFSTIMNGFQGYTYDAAGINQDKGLSGALLNGTIGLTLYLGKNEKHADWVTLIDNDTFAQRERIDNLEKMLIDSDKDGVADYLDLEPNTIAGLLVDSKGRAVDLNNNGVPDELEGYLTRTYGNKSDAPVSDKESITNLVNGGYVAAYFDFNKSTPTDSSMDGINFVLNYLRNNPSASVDITGYADEIGNASYNEKLAVERANNVKDILLKAKIAPERINVISGGVDTSVDKESATARKLVRRVTFKLKD</sequence>
<dbReference type="Pfam" id="PF00691">
    <property type="entry name" value="OmpA"/>
    <property type="match status" value="1"/>
</dbReference>
<comment type="subcellular location">
    <subcellularLocation>
        <location evidence="1">Cell outer membrane</location>
    </subcellularLocation>
</comment>
<dbReference type="RefSeq" id="WP_163395363.1">
    <property type="nucleotide sequence ID" value="NZ_BMKP01000007.1"/>
</dbReference>
<accession>A0ABQ1UJI0</accession>
<dbReference type="PROSITE" id="PS51123">
    <property type="entry name" value="OMPA_2"/>
    <property type="match status" value="1"/>
</dbReference>
<dbReference type="CDD" id="cd07185">
    <property type="entry name" value="OmpA_C-like"/>
    <property type="match status" value="1"/>
</dbReference>
<keyword evidence="5" id="KW-0732">Signal</keyword>
<dbReference type="PANTHER" id="PTHR30329">
    <property type="entry name" value="STATOR ELEMENT OF FLAGELLAR MOTOR COMPLEX"/>
    <property type="match status" value="1"/>
</dbReference>
<comment type="caution">
    <text evidence="7">The sequence shown here is derived from an EMBL/GenBank/DDBJ whole genome shotgun (WGS) entry which is preliminary data.</text>
</comment>
<dbReference type="InterPro" id="IPR036737">
    <property type="entry name" value="OmpA-like_sf"/>
</dbReference>
<evidence type="ECO:0000256" key="2">
    <source>
        <dbReference type="ARBA" id="ARBA00023136"/>
    </source>
</evidence>
<evidence type="ECO:0000256" key="1">
    <source>
        <dbReference type="ARBA" id="ARBA00004442"/>
    </source>
</evidence>
<keyword evidence="3" id="KW-0998">Cell outer membrane</keyword>
<dbReference type="InterPro" id="IPR006665">
    <property type="entry name" value="OmpA-like"/>
</dbReference>